<evidence type="ECO:0000313" key="2">
    <source>
        <dbReference type="Proteomes" id="UP000274822"/>
    </source>
</evidence>
<dbReference type="Proteomes" id="UP000274822">
    <property type="component" value="Unassembled WGS sequence"/>
</dbReference>
<feature type="non-terminal residue" evidence="1">
    <location>
        <position position="1"/>
    </location>
</feature>
<gene>
    <name evidence="1" type="ORF">BC938DRAFT_475359</name>
</gene>
<comment type="caution">
    <text evidence="1">The sequence shown here is derived from an EMBL/GenBank/DDBJ whole genome shotgun (WGS) entry which is preliminary data.</text>
</comment>
<evidence type="ECO:0000313" key="1">
    <source>
        <dbReference type="EMBL" id="RUS21773.1"/>
    </source>
</evidence>
<protein>
    <submittedName>
        <fullName evidence="1">Uncharacterized protein</fullName>
    </submittedName>
</protein>
<sequence>AHNQESVKRDEVIQKISCEHHFEGLFSAEGAGGGASISRVEKIKDSDRQKIKRLKAHLYNLEVSEAELELLQTNLRTSDALAKRDADGMEAMLDAKRREKCQVDDQIKRLLRTHSSQSQCHCTNFIFMFMQPLCTTTS</sequence>
<proteinExistence type="predicted"/>
<dbReference type="EMBL" id="RBNJ01020412">
    <property type="protein sequence ID" value="RUS21773.1"/>
    <property type="molecule type" value="Genomic_DNA"/>
</dbReference>
<organism evidence="1 2">
    <name type="scientific">Jimgerdemannia flammicorona</name>
    <dbReference type="NCBI Taxonomy" id="994334"/>
    <lineage>
        <taxon>Eukaryota</taxon>
        <taxon>Fungi</taxon>
        <taxon>Fungi incertae sedis</taxon>
        <taxon>Mucoromycota</taxon>
        <taxon>Mucoromycotina</taxon>
        <taxon>Endogonomycetes</taxon>
        <taxon>Endogonales</taxon>
        <taxon>Endogonaceae</taxon>
        <taxon>Jimgerdemannia</taxon>
    </lineage>
</organism>
<accession>A0A433PW26</accession>
<keyword evidence="2" id="KW-1185">Reference proteome</keyword>
<dbReference type="AlphaFoldDB" id="A0A433PW26"/>
<name>A0A433PW26_9FUNG</name>
<reference evidence="1 2" key="1">
    <citation type="journal article" date="2018" name="New Phytol.">
        <title>Phylogenomics of Endogonaceae and evolution of mycorrhizas within Mucoromycota.</title>
        <authorList>
            <person name="Chang Y."/>
            <person name="Desiro A."/>
            <person name="Na H."/>
            <person name="Sandor L."/>
            <person name="Lipzen A."/>
            <person name="Clum A."/>
            <person name="Barry K."/>
            <person name="Grigoriev I.V."/>
            <person name="Martin F.M."/>
            <person name="Stajich J.E."/>
            <person name="Smith M.E."/>
            <person name="Bonito G."/>
            <person name="Spatafora J.W."/>
        </authorList>
    </citation>
    <scope>NUCLEOTIDE SEQUENCE [LARGE SCALE GENOMIC DNA]</scope>
    <source>
        <strain evidence="1 2">AD002</strain>
    </source>
</reference>